<dbReference type="Proteomes" id="UP000027120">
    <property type="component" value="Unassembled WGS sequence"/>
</dbReference>
<evidence type="ECO:0000313" key="1">
    <source>
        <dbReference type="EMBL" id="KDO50006.1"/>
    </source>
</evidence>
<proteinExistence type="predicted"/>
<gene>
    <name evidence="1" type="ORF">CISIN_1g035595mg</name>
</gene>
<name>A0A067EGE9_CITSI</name>
<evidence type="ECO:0000313" key="2">
    <source>
        <dbReference type="Proteomes" id="UP000027120"/>
    </source>
</evidence>
<accession>A0A067EGE9</accession>
<sequence length="178" mass="20109">MSVSSSAGAGEYHSKDFEWETLKQEIENDPSLQYHLLPYNSSPEAAQEAEKDSDAWKRFHSRHSSGKFFKFTAELSNCHEAALDAKGNFGNGSLIADFSVVIKMKILASLVDGEYYNNGHENFSFLVDGEYYSNCPAVSGSQNYVILANLKSYRRVMFDSPDTEEKNKPHLKKFVETR</sequence>
<dbReference type="EMBL" id="KK785094">
    <property type="protein sequence ID" value="KDO50006.1"/>
    <property type="molecule type" value="Genomic_DNA"/>
</dbReference>
<organism evidence="1 2">
    <name type="scientific">Citrus sinensis</name>
    <name type="common">Sweet orange</name>
    <name type="synonym">Citrus aurantium var. sinensis</name>
    <dbReference type="NCBI Taxonomy" id="2711"/>
    <lineage>
        <taxon>Eukaryota</taxon>
        <taxon>Viridiplantae</taxon>
        <taxon>Streptophyta</taxon>
        <taxon>Embryophyta</taxon>
        <taxon>Tracheophyta</taxon>
        <taxon>Spermatophyta</taxon>
        <taxon>Magnoliopsida</taxon>
        <taxon>eudicotyledons</taxon>
        <taxon>Gunneridae</taxon>
        <taxon>Pentapetalae</taxon>
        <taxon>rosids</taxon>
        <taxon>malvids</taxon>
        <taxon>Sapindales</taxon>
        <taxon>Rutaceae</taxon>
        <taxon>Aurantioideae</taxon>
        <taxon>Citrus</taxon>
    </lineage>
</organism>
<dbReference type="STRING" id="2711.A0A067EGE9"/>
<protein>
    <submittedName>
        <fullName evidence="1">Uncharacterized protein</fullName>
    </submittedName>
</protein>
<reference evidence="1 2" key="1">
    <citation type="submission" date="2014-04" db="EMBL/GenBank/DDBJ databases">
        <authorList>
            <consortium name="International Citrus Genome Consortium"/>
            <person name="Gmitter F."/>
            <person name="Chen C."/>
            <person name="Farmerie W."/>
            <person name="Harkins T."/>
            <person name="Desany B."/>
            <person name="Mohiuddin M."/>
            <person name="Kodira C."/>
            <person name="Borodovsky M."/>
            <person name="Lomsadze A."/>
            <person name="Burns P."/>
            <person name="Jenkins J."/>
            <person name="Prochnik S."/>
            <person name="Shu S."/>
            <person name="Chapman J."/>
            <person name="Pitluck S."/>
            <person name="Schmutz J."/>
            <person name="Rokhsar D."/>
        </authorList>
    </citation>
    <scope>NUCLEOTIDE SEQUENCE</scope>
</reference>
<dbReference type="AlphaFoldDB" id="A0A067EGE9"/>
<keyword evidence="2" id="KW-1185">Reference proteome</keyword>